<comment type="caution">
    <text evidence="2">The sequence shown here is derived from an EMBL/GenBank/DDBJ whole genome shotgun (WGS) entry which is preliminary data.</text>
</comment>
<accession>A0A0F9FK54</accession>
<organism evidence="2">
    <name type="scientific">marine sediment metagenome</name>
    <dbReference type="NCBI Taxonomy" id="412755"/>
    <lineage>
        <taxon>unclassified sequences</taxon>
        <taxon>metagenomes</taxon>
        <taxon>ecological metagenomes</taxon>
    </lineage>
</organism>
<protein>
    <submittedName>
        <fullName evidence="2">Uncharacterized protein</fullName>
    </submittedName>
</protein>
<keyword evidence="1" id="KW-1133">Transmembrane helix</keyword>
<dbReference type="EMBL" id="LAZR01021045">
    <property type="protein sequence ID" value="KKL86668.1"/>
    <property type="molecule type" value="Genomic_DNA"/>
</dbReference>
<gene>
    <name evidence="2" type="ORF">LCGC14_1942460</name>
</gene>
<evidence type="ECO:0000256" key="1">
    <source>
        <dbReference type="SAM" id="Phobius"/>
    </source>
</evidence>
<keyword evidence="1" id="KW-0812">Transmembrane</keyword>
<reference evidence="2" key="1">
    <citation type="journal article" date="2015" name="Nature">
        <title>Complex archaea that bridge the gap between prokaryotes and eukaryotes.</title>
        <authorList>
            <person name="Spang A."/>
            <person name="Saw J.H."/>
            <person name="Jorgensen S.L."/>
            <person name="Zaremba-Niedzwiedzka K."/>
            <person name="Martijn J."/>
            <person name="Lind A.E."/>
            <person name="van Eijk R."/>
            <person name="Schleper C."/>
            <person name="Guy L."/>
            <person name="Ettema T.J."/>
        </authorList>
    </citation>
    <scope>NUCLEOTIDE SEQUENCE</scope>
</reference>
<sequence length="33" mass="3546">MNLKVIFATYKNIGYQLLGLTLVGLGIIGIVLP</sequence>
<feature type="transmembrane region" description="Helical" evidence="1">
    <location>
        <begin position="12"/>
        <end position="32"/>
    </location>
</feature>
<evidence type="ECO:0000313" key="2">
    <source>
        <dbReference type="EMBL" id="KKL86668.1"/>
    </source>
</evidence>
<feature type="non-terminal residue" evidence="2">
    <location>
        <position position="33"/>
    </location>
</feature>
<keyword evidence="1" id="KW-0472">Membrane</keyword>
<dbReference type="AlphaFoldDB" id="A0A0F9FK54"/>
<proteinExistence type="predicted"/>
<name>A0A0F9FK54_9ZZZZ</name>